<dbReference type="EMBL" id="MU004297">
    <property type="protein sequence ID" value="KAF2660828.1"/>
    <property type="molecule type" value="Genomic_DNA"/>
</dbReference>
<dbReference type="InterPro" id="IPR002523">
    <property type="entry name" value="MgTranspt_CorA/ZnTranspt_ZntB"/>
</dbReference>
<evidence type="ECO:0000256" key="1">
    <source>
        <dbReference type="ARBA" id="ARBA00004651"/>
    </source>
</evidence>
<dbReference type="PANTHER" id="PTHR46494:SF1">
    <property type="entry name" value="CORA FAMILY METAL ION TRANSPORTER (EUROFUNG)"/>
    <property type="match status" value="1"/>
</dbReference>
<accession>A0A6A6TPJ2</accession>
<proteinExistence type="predicted"/>
<dbReference type="GO" id="GO:0005886">
    <property type="term" value="C:plasma membrane"/>
    <property type="evidence" value="ECO:0007669"/>
    <property type="project" value="UniProtKB-SubCell"/>
</dbReference>
<evidence type="ECO:0000256" key="2">
    <source>
        <dbReference type="SAM" id="MobiDB-lite"/>
    </source>
</evidence>
<feature type="transmembrane region" description="Helical" evidence="3">
    <location>
        <begin position="617"/>
        <end position="640"/>
    </location>
</feature>
<dbReference type="OrthoDB" id="341259at2759"/>
<gene>
    <name evidence="4" type="ORF">K491DRAFT_754342</name>
</gene>
<organism evidence="4 5">
    <name type="scientific">Lophiostoma macrostomum CBS 122681</name>
    <dbReference type="NCBI Taxonomy" id="1314788"/>
    <lineage>
        <taxon>Eukaryota</taxon>
        <taxon>Fungi</taxon>
        <taxon>Dikarya</taxon>
        <taxon>Ascomycota</taxon>
        <taxon>Pezizomycotina</taxon>
        <taxon>Dothideomycetes</taxon>
        <taxon>Pleosporomycetidae</taxon>
        <taxon>Pleosporales</taxon>
        <taxon>Lophiostomataceae</taxon>
        <taxon>Lophiostoma</taxon>
    </lineage>
</organism>
<feature type="region of interest" description="Disordered" evidence="2">
    <location>
        <begin position="666"/>
        <end position="689"/>
    </location>
</feature>
<keyword evidence="3" id="KW-0812">Transmembrane</keyword>
<protein>
    <recommendedName>
        <fullName evidence="6">Ankyrin repeat protein</fullName>
    </recommendedName>
</protein>
<name>A0A6A6TPJ2_9PLEO</name>
<dbReference type="AlphaFoldDB" id="A0A6A6TPJ2"/>
<dbReference type="PANTHER" id="PTHR46494">
    <property type="entry name" value="CORA FAMILY METAL ION TRANSPORTER (EUROFUNG)"/>
    <property type="match status" value="1"/>
</dbReference>
<dbReference type="GO" id="GO:0015095">
    <property type="term" value="F:magnesium ion transmembrane transporter activity"/>
    <property type="evidence" value="ECO:0007669"/>
    <property type="project" value="TreeGrafter"/>
</dbReference>
<sequence length="718" mass="81958">MSTDGEPECLEELLEALRQGDTKMETATRDLHSFATGLKGAEPKLSERDCLEYEAMTLVLGNVKDISELYRAIPHTSSLDQSNSVFSAPEYLELLFAAVADLEAQTPNSKIRWEETPWEKERLKIPREQSAVYDFYKHAHLLKACNGNKGHDLEVYAWDYDDIPPSSLSCTKYEASLRGVVTGANTLRSSQKSLSWIHVPYLAPMLLTVCRSIERALAQEGQNDRILNSHFRPCFNTPSIASGDLFLNYRDPIYRSFAQQNRKFSVVVFPSLALCSMRTLKRKREELKTMRHLLFPNVPEVPFYWMGVYLDRTLDETYYPGLDQNSLEERNRDQVVAREYTRTREFCHEADHPVLTVPQLWLWKLDSVLLSACSTNTSSHWQRGNTQHSDPNLSFTGGTGSQSLSIDLQIGHTIASHIEQFGKGSVDENAGTRIWYPPTLDMFETAVCSTLSDVGKYRKQATLDIDKEASFIHFVADLRSELHMIRSILKQQKQVLDGLIEDNLAESAERAKEDWHVVRQARKRLDEYDERISKIDGDAERVQGTIDAMLDLTRAHASMKDAKNSVIIGYVALGFAIVTIVFTPLSFVTSLYALPVDQFSQYQTSDKVYEYNFLKSVFIRAGFATVGGTLLLVLIIAFISDWRSTKAEYRKGYEEGFQSEWKKIGKDKEKEWEKSETTESTDKNNTEAVAKSTASWWNLRRRSHRKQHSQVGKVWHEA</sequence>
<keyword evidence="3" id="KW-1133">Transmembrane helix</keyword>
<dbReference type="Proteomes" id="UP000799324">
    <property type="component" value="Unassembled WGS sequence"/>
</dbReference>
<evidence type="ECO:0000256" key="3">
    <source>
        <dbReference type="SAM" id="Phobius"/>
    </source>
</evidence>
<evidence type="ECO:0000313" key="5">
    <source>
        <dbReference type="Proteomes" id="UP000799324"/>
    </source>
</evidence>
<keyword evidence="5" id="KW-1185">Reference proteome</keyword>
<feature type="transmembrane region" description="Helical" evidence="3">
    <location>
        <begin position="567"/>
        <end position="594"/>
    </location>
</feature>
<dbReference type="GO" id="GO:0000287">
    <property type="term" value="F:magnesium ion binding"/>
    <property type="evidence" value="ECO:0007669"/>
    <property type="project" value="TreeGrafter"/>
</dbReference>
<keyword evidence="3" id="KW-0472">Membrane</keyword>
<dbReference type="GO" id="GO:0050897">
    <property type="term" value="F:cobalt ion binding"/>
    <property type="evidence" value="ECO:0007669"/>
    <property type="project" value="TreeGrafter"/>
</dbReference>
<dbReference type="GO" id="GO:0015087">
    <property type="term" value="F:cobalt ion transmembrane transporter activity"/>
    <property type="evidence" value="ECO:0007669"/>
    <property type="project" value="TreeGrafter"/>
</dbReference>
<comment type="subcellular location">
    <subcellularLocation>
        <location evidence="1">Cell membrane</location>
        <topology evidence="1">Multi-pass membrane protein</topology>
    </subcellularLocation>
</comment>
<dbReference type="Pfam" id="PF01544">
    <property type="entry name" value="CorA"/>
    <property type="match status" value="1"/>
</dbReference>
<evidence type="ECO:0000313" key="4">
    <source>
        <dbReference type="EMBL" id="KAF2660828.1"/>
    </source>
</evidence>
<evidence type="ECO:0008006" key="6">
    <source>
        <dbReference type="Google" id="ProtNLM"/>
    </source>
</evidence>
<feature type="compositionally biased region" description="Basic and acidic residues" evidence="2">
    <location>
        <begin position="666"/>
        <end position="685"/>
    </location>
</feature>
<reference evidence="4" key="1">
    <citation type="journal article" date="2020" name="Stud. Mycol.">
        <title>101 Dothideomycetes genomes: a test case for predicting lifestyles and emergence of pathogens.</title>
        <authorList>
            <person name="Haridas S."/>
            <person name="Albert R."/>
            <person name="Binder M."/>
            <person name="Bloem J."/>
            <person name="Labutti K."/>
            <person name="Salamov A."/>
            <person name="Andreopoulos B."/>
            <person name="Baker S."/>
            <person name="Barry K."/>
            <person name="Bills G."/>
            <person name="Bluhm B."/>
            <person name="Cannon C."/>
            <person name="Castanera R."/>
            <person name="Culley D."/>
            <person name="Daum C."/>
            <person name="Ezra D."/>
            <person name="Gonzalez J."/>
            <person name="Henrissat B."/>
            <person name="Kuo A."/>
            <person name="Liang C."/>
            <person name="Lipzen A."/>
            <person name="Lutzoni F."/>
            <person name="Magnuson J."/>
            <person name="Mondo S."/>
            <person name="Nolan M."/>
            <person name="Ohm R."/>
            <person name="Pangilinan J."/>
            <person name="Park H.-J."/>
            <person name="Ramirez L."/>
            <person name="Alfaro M."/>
            <person name="Sun H."/>
            <person name="Tritt A."/>
            <person name="Yoshinaga Y."/>
            <person name="Zwiers L.-H."/>
            <person name="Turgeon B."/>
            <person name="Goodwin S."/>
            <person name="Spatafora J."/>
            <person name="Crous P."/>
            <person name="Grigoriev I."/>
        </authorList>
    </citation>
    <scope>NUCLEOTIDE SEQUENCE</scope>
    <source>
        <strain evidence="4">CBS 122681</strain>
    </source>
</reference>